<sequence>MASEYSKEEITQYYHRIRIPESLRIYDVSELSPKAALSYLKELQKHHLVSVPFENISLHYSPSRTVILHPEQLFRKIVHGGRGGYCMELNAVFGLLLRSLRYNLYPTGARVHDGREFGGWDHMLNLVTIGDSRYVIDVGFGSNYVPTAPLRLIHDAAGVPNVSPASIRLIYKNIDGSQNAYQKIWVFQHRTSDTAEFKDMYCFTDTEFRPRDFEMMNFWTSRSPKVIFTQRLICNKLILGDGEKEKEIVGTLTLMGELKRRVGAKGEVVKEFKSEEERIQALSEEFGITLSEVEKEAIKNTANEIR</sequence>
<comment type="caution">
    <text evidence="3">The sequence shown here is derived from an EMBL/GenBank/DDBJ whole genome shotgun (WGS) entry which is preliminary data.</text>
</comment>
<evidence type="ECO:0000313" key="3">
    <source>
        <dbReference type="EMBL" id="TID14511.1"/>
    </source>
</evidence>
<keyword evidence="2 3" id="KW-0808">Transferase</keyword>
<dbReference type="STRING" id="86259.A0A4Z1NUT1"/>
<evidence type="ECO:0000256" key="2">
    <source>
        <dbReference type="RuleBase" id="RU003452"/>
    </source>
</evidence>
<dbReference type="SUPFAM" id="SSF54001">
    <property type="entry name" value="Cysteine proteinases"/>
    <property type="match status" value="1"/>
</dbReference>
<protein>
    <submittedName>
        <fullName evidence="3">Arylamine N-acetyltransferase 1</fullName>
    </submittedName>
</protein>
<dbReference type="Proteomes" id="UP000298493">
    <property type="component" value="Unassembled WGS sequence"/>
</dbReference>
<dbReference type="InterPro" id="IPR053710">
    <property type="entry name" value="Arylamine_NAT_domain_sf"/>
</dbReference>
<dbReference type="AlphaFoldDB" id="A0A4Z1NUT1"/>
<evidence type="ECO:0000256" key="1">
    <source>
        <dbReference type="ARBA" id="ARBA00006547"/>
    </source>
</evidence>
<reference evidence="3 4" key="1">
    <citation type="submission" date="2019-04" db="EMBL/GenBank/DDBJ databases">
        <title>High contiguity whole genome sequence and gene annotation resource for two Venturia nashicola isolates.</title>
        <authorList>
            <person name="Prokchorchik M."/>
            <person name="Won K."/>
            <person name="Lee Y."/>
            <person name="Choi E.D."/>
            <person name="Segonzac C."/>
            <person name="Sohn K.H."/>
        </authorList>
    </citation>
    <scope>NUCLEOTIDE SEQUENCE [LARGE SCALE GENOMIC DNA]</scope>
    <source>
        <strain evidence="3 4">PRI2</strain>
    </source>
</reference>
<evidence type="ECO:0000313" key="4">
    <source>
        <dbReference type="Proteomes" id="UP000298493"/>
    </source>
</evidence>
<dbReference type="PRINTS" id="PR01543">
    <property type="entry name" value="ANATRNSFRASE"/>
</dbReference>
<gene>
    <name evidence="3" type="ORF">E6O75_ATG08657</name>
</gene>
<keyword evidence="2" id="KW-0012">Acyltransferase</keyword>
<dbReference type="Pfam" id="PF00797">
    <property type="entry name" value="Acetyltransf_2"/>
    <property type="match status" value="1"/>
</dbReference>
<proteinExistence type="inferred from homology"/>
<dbReference type="Gene3D" id="3.30.2140.20">
    <property type="match status" value="1"/>
</dbReference>
<organism evidence="3 4">
    <name type="scientific">Venturia nashicola</name>
    <dbReference type="NCBI Taxonomy" id="86259"/>
    <lineage>
        <taxon>Eukaryota</taxon>
        <taxon>Fungi</taxon>
        <taxon>Dikarya</taxon>
        <taxon>Ascomycota</taxon>
        <taxon>Pezizomycotina</taxon>
        <taxon>Dothideomycetes</taxon>
        <taxon>Pleosporomycetidae</taxon>
        <taxon>Venturiales</taxon>
        <taxon>Venturiaceae</taxon>
        <taxon>Venturia</taxon>
    </lineage>
</organism>
<dbReference type="GO" id="GO:0016407">
    <property type="term" value="F:acetyltransferase activity"/>
    <property type="evidence" value="ECO:0007669"/>
    <property type="project" value="InterPro"/>
</dbReference>
<dbReference type="InterPro" id="IPR038765">
    <property type="entry name" value="Papain-like_cys_pep_sf"/>
</dbReference>
<name>A0A4Z1NUT1_9PEZI</name>
<dbReference type="PANTHER" id="PTHR11786">
    <property type="entry name" value="N-HYDROXYARYLAMINE O-ACETYLTRANSFERASE"/>
    <property type="match status" value="1"/>
</dbReference>
<comment type="similarity">
    <text evidence="1 2">Belongs to the arylamine N-acetyltransferase family.</text>
</comment>
<keyword evidence="4" id="KW-1185">Reference proteome</keyword>
<accession>A0A4Z1NUT1</accession>
<dbReference type="PANTHER" id="PTHR11786:SF0">
    <property type="entry name" value="ARYLAMINE N-ACETYLTRANSFERASE 4-RELATED"/>
    <property type="match status" value="1"/>
</dbReference>
<dbReference type="EMBL" id="SNSC02000022">
    <property type="protein sequence ID" value="TID14511.1"/>
    <property type="molecule type" value="Genomic_DNA"/>
</dbReference>
<dbReference type="InterPro" id="IPR001447">
    <property type="entry name" value="Arylamine_N-AcTrfase"/>
</dbReference>
<dbReference type="OrthoDB" id="10260017at2759"/>